<proteinExistence type="predicted"/>
<reference evidence="1" key="1">
    <citation type="submission" date="2020-05" db="EMBL/GenBank/DDBJ databases">
        <title>Phylogenomic resolution of chytrid fungi.</title>
        <authorList>
            <person name="Stajich J.E."/>
            <person name="Amses K."/>
            <person name="Simmons R."/>
            <person name="Seto K."/>
            <person name="Myers J."/>
            <person name="Bonds A."/>
            <person name="Quandt C.A."/>
            <person name="Barry K."/>
            <person name="Liu P."/>
            <person name="Grigoriev I."/>
            <person name="Longcore J.E."/>
            <person name="James T.Y."/>
        </authorList>
    </citation>
    <scope>NUCLEOTIDE SEQUENCE</scope>
    <source>
        <strain evidence="1">JEL0513</strain>
    </source>
</reference>
<name>A0AAD5XB61_9FUNG</name>
<protein>
    <submittedName>
        <fullName evidence="1">Uncharacterized protein</fullName>
    </submittedName>
</protein>
<dbReference type="EMBL" id="JADGJH010003499">
    <property type="protein sequence ID" value="KAJ3090510.1"/>
    <property type="molecule type" value="Genomic_DNA"/>
</dbReference>
<keyword evidence="2" id="KW-1185">Reference proteome</keyword>
<sequence length="154" mass="16265">MEPSVNTAISELEHKIAADSPTPPFLPVSSPDLDDLGILLRSSARAQTAGFEQISIEQTRQQNYLLGESSNNSGGESSSIGLLGLSVGKSVGGHQQTRSRKATVSYPVAATVSDPAAEREIERVETAREASKQLVSSNAMLLKYINNLLVAGGK</sequence>
<evidence type="ECO:0000313" key="1">
    <source>
        <dbReference type="EMBL" id="KAJ3090510.1"/>
    </source>
</evidence>
<evidence type="ECO:0000313" key="2">
    <source>
        <dbReference type="Proteomes" id="UP001211907"/>
    </source>
</evidence>
<gene>
    <name evidence="1" type="ORF">HK100_007414</name>
</gene>
<dbReference type="AlphaFoldDB" id="A0AAD5XB61"/>
<accession>A0AAD5XB61</accession>
<comment type="caution">
    <text evidence="1">The sequence shown here is derived from an EMBL/GenBank/DDBJ whole genome shotgun (WGS) entry which is preliminary data.</text>
</comment>
<organism evidence="1 2">
    <name type="scientific">Physocladia obscura</name>
    <dbReference type="NCBI Taxonomy" id="109957"/>
    <lineage>
        <taxon>Eukaryota</taxon>
        <taxon>Fungi</taxon>
        <taxon>Fungi incertae sedis</taxon>
        <taxon>Chytridiomycota</taxon>
        <taxon>Chytridiomycota incertae sedis</taxon>
        <taxon>Chytridiomycetes</taxon>
        <taxon>Chytridiales</taxon>
        <taxon>Chytriomycetaceae</taxon>
        <taxon>Physocladia</taxon>
    </lineage>
</organism>
<dbReference type="Proteomes" id="UP001211907">
    <property type="component" value="Unassembled WGS sequence"/>
</dbReference>